<proteinExistence type="predicted"/>
<protein>
    <submittedName>
        <fullName evidence="1">Uncharacterized protein</fullName>
    </submittedName>
</protein>
<name>A0AAW1JW63_POPJA</name>
<comment type="caution">
    <text evidence="1">The sequence shown here is derived from an EMBL/GenBank/DDBJ whole genome shotgun (WGS) entry which is preliminary data.</text>
</comment>
<dbReference type="AlphaFoldDB" id="A0AAW1JW63"/>
<sequence>MAVDRDIVETPEDLKTLLLDIQLSELDEWVRKADVSEEANKNSTNDQNISLIEYNSVSVDEDKYDDEVITIF</sequence>
<reference evidence="1 2" key="1">
    <citation type="journal article" date="2024" name="BMC Genomics">
        <title>De novo assembly and annotation of Popillia japonica's genome with initial clues to its potential as an invasive pest.</title>
        <authorList>
            <person name="Cucini C."/>
            <person name="Boschi S."/>
            <person name="Funari R."/>
            <person name="Cardaioli E."/>
            <person name="Iannotti N."/>
            <person name="Marturano G."/>
            <person name="Paoli F."/>
            <person name="Bruttini M."/>
            <person name="Carapelli A."/>
            <person name="Frati F."/>
            <person name="Nardi F."/>
        </authorList>
    </citation>
    <scope>NUCLEOTIDE SEQUENCE [LARGE SCALE GENOMIC DNA]</scope>
    <source>
        <strain evidence="1">DMR45628</strain>
    </source>
</reference>
<organism evidence="1 2">
    <name type="scientific">Popillia japonica</name>
    <name type="common">Japanese beetle</name>
    <dbReference type="NCBI Taxonomy" id="7064"/>
    <lineage>
        <taxon>Eukaryota</taxon>
        <taxon>Metazoa</taxon>
        <taxon>Ecdysozoa</taxon>
        <taxon>Arthropoda</taxon>
        <taxon>Hexapoda</taxon>
        <taxon>Insecta</taxon>
        <taxon>Pterygota</taxon>
        <taxon>Neoptera</taxon>
        <taxon>Endopterygota</taxon>
        <taxon>Coleoptera</taxon>
        <taxon>Polyphaga</taxon>
        <taxon>Scarabaeiformia</taxon>
        <taxon>Scarabaeidae</taxon>
        <taxon>Rutelinae</taxon>
        <taxon>Popillia</taxon>
    </lineage>
</organism>
<gene>
    <name evidence="1" type="ORF">QE152_g27469</name>
</gene>
<keyword evidence="2" id="KW-1185">Reference proteome</keyword>
<dbReference type="Proteomes" id="UP001458880">
    <property type="component" value="Unassembled WGS sequence"/>
</dbReference>
<evidence type="ECO:0000313" key="1">
    <source>
        <dbReference type="EMBL" id="KAK9708046.1"/>
    </source>
</evidence>
<evidence type="ECO:0000313" key="2">
    <source>
        <dbReference type="Proteomes" id="UP001458880"/>
    </source>
</evidence>
<accession>A0AAW1JW63</accession>
<dbReference type="EMBL" id="JASPKY010000337">
    <property type="protein sequence ID" value="KAK9708046.1"/>
    <property type="molecule type" value="Genomic_DNA"/>
</dbReference>